<keyword evidence="2" id="KW-0472">Membrane</keyword>
<organism evidence="3 4">
    <name type="scientific">Nocardia arthritidis</name>
    <dbReference type="NCBI Taxonomy" id="228602"/>
    <lineage>
        <taxon>Bacteria</taxon>
        <taxon>Bacillati</taxon>
        <taxon>Actinomycetota</taxon>
        <taxon>Actinomycetes</taxon>
        <taxon>Mycobacteriales</taxon>
        <taxon>Nocardiaceae</taxon>
        <taxon>Nocardia</taxon>
    </lineage>
</organism>
<protein>
    <submittedName>
        <fullName evidence="3">Uncharacterized protein</fullName>
    </submittedName>
</protein>
<gene>
    <name evidence="3" type="ORF">F5544_33020</name>
</gene>
<proteinExistence type="predicted"/>
<feature type="region of interest" description="Disordered" evidence="1">
    <location>
        <begin position="78"/>
        <end position="103"/>
    </location>
</feature>
<dbReference type="AlphaFoldDB" id="A0A6G9YMM7"/>
<keyword evidence="2" id="KW-1133">Transmembrane helix</keyword>
<sequence length="103" mass="10709">MIVIGLLLLIAAVVVGVAAVSANIGAAHALPNDFTVFQHHFSGSTGMLFLSGVVVGAIGMFGLSLMLGGSWRSARGHAATRRELRETRRKMTPARPANAAPSK</sequence>
<evidence type="ECO:0000256" key="1">
    <source>
        <dbReference type="SAM" id="MobiDB-lite"/>
    </source>
</evidence>
<evidence type="ECO:0000313" key="3">
    <source>
        <dbReference type="EMBL" id="QIS14441.1"/>
    </source>
</evidence>
<accession>A0A6G9YMM7</accession>
<keyword evidence="2" id="KW-0812">Transmembrane</keyword>
<dbReference type="RefSeq" id="WP_167476850.1">
    <property type="nucleotide sequence ID" value="NZ_CP046172.1"/>
</dbReference>
<dbReference type="KEGG" id="nah:F5544_33020"/>
<keyword evidence="4" id="KW-1185">Reference proteome</keyword>
<dbReference type="EMBL" id="CP046172">
    <property type="protein sequence ID" value="QIS14441.1"/>
    <property type="molecule type" value="Genomic_DNA"/>
</dbReference>
<feature type="transmembrane region" description="Helical" evidence="2">
    <location>
        <begin position="46"/>
        <end position="67"/>
    </location>
</feature>
<name>A0A6G9YMM7_9NOCA</name>
<evidence type="ECO:0000313" key="4">
    <source>
        <dbReference type="Proteomes" id="UP000503540"/>
    </source>
</evidence>
<reference evidence="3 4" key="1">
    <citation type="journal article" date="2019" name="ACS Chem. Biol.">
        <title>Identification and Mobilization of a Cryptic Antibiotic Biosynthesis Gene Locus from a Human-Pathogenic Nocardia Isolate.</title>
        <authorList>
            <person name="Herisse M."/>
            <person name="Ishida K."/>
            <person name="Porter J.L."/>
            <person name="Howden B."/>
            <person name="Hertweck C."/>
            <person name="Stinear T.P."/>
            <person name="Pidot S.J."/>
        </authorList>
    </citation>
    <scope>NUCLEOTIDE SEQUENCE [LARGE SCALE GENOMIC DNA]</scope>
    <source>
        <strain evidence="3 4">AUSMDU00012717</strain>
    </source>
</reference>
<dbReference type="Proteomes" id="UP000503540">
    <property type="component" value="Chromosome"/>
</dbReference>
<evidence type="ECO:0000256" key="2">
    <source>
        <dbReference type="SAM" id="Phobius"/>
    </source>
</evidence>